<dbReference type="PANTHER" id="PTHR11545:SF3">
    <property type="entry name" value="LARGE RIBOSOMAL SUBUNIT PROTEIN UL13"/>
    <property type="match status" value="1"/>
</dbReference>
<evidence type="ECO:0000256" key="1">
    <source>
        <dbReference type="ARBA" id="ARBA00006227"/>
    </source>
</evidence>
<keyword evidence="3" id="KW-0687">Ribonucleoprotein</keyword>
<organism evidence="5 6">
    <name type="scientific">Leptobrachium leishanense</name>
    <name type="common">Leishan spiny toad</name>
    <dbReference type="NCBI Taxonomy" id="445787"/>
    <lineage>
        <taxon>Eukaryota</taxon>
        <taxon>Metazoa</taxon>
        <taxon>Chordata</taxon>
        <taxon>Craniata</taxon>
        <taxon>Vertebrata</taxon>
        <taxon>Euteleostomi</taxon>
        <taxon>Amphibia</taxon>
        <taxon>Batrachia</taxon>
        <taxon>Anura</taxon>
        <taxon>Pelobatoidea</taxon>
        <taxon>Megophryidae</taxon>
        <taxon>Leptobrachium</taxon>
    </lineage>
</organism>
<sequence>HKVPPPVRSVRSAPAPPPRSVSKVGPFLNKLKYRAFLYTRMNTNPSRGPYHFRAPSFVFWMIVRGTLPQRTKRGPPALEKLKVFDGILPPYDKRKSMVVPSSCENPSPEISKATDVLKPYGIWV</sequence>
<evidence type="ECO:0000256" key="4">
    <source>
        <dbReference type="SAM" id="MobiDB-lite"/>
    </source>
</evidence>
<evidence type="ECO:0000313" key="6">
    <source>
        <dbReference type="Proteomes" id="UP000694569"/>
    </source>
</evidence>
<dbReference type="Ensembl" id="ENSLLET00000022893.1">
    <property type="protein sequence ID" value="ENSLLEP00000022040.1"/>
    <property type="gene ID" value="ENSLLEG00000013910.1"/>
</dbReference>
<dbReference type="GO" id="GO:0017148">
    <property type="term" value="P:negative regulation of translation"/>
    <property type="evidence" value="ECO:0007669"/>
    <property type="project" value="TreeGrafter"/>
</dbReference>
<dbReference type="GeneTree" id="ENSGT00390000010799"/>
<dbReference type="SUPFAM" id="SSF52161">
    <property type="entry name" value="Ribosomal protein L13"/>
    <property type="match status" value="1"/>
</dbReference>
<feature type="region of interest" description="Disordered" evidence="4">
    <location>
        <begin position="1"/>
        <end position="21"/>
    </location>
</feature>
<protein>
    <submittedName>
        <fullName evidence="5">Uncharacterized protein</fullName>
    </submittedName>
</protein>
<evidence type="ECO:0000256" key="3">
    <source>
        <dbReference type="ARBA" id="ARBA00023274"/>
    </source>
</evidence>
<dbReference type="GO" id="GO:0003735">
    <property type="term" value="F:structural constituent of ribosome"/>
    <property type="evidence" value="ECO:0007669"/>
    <property type="project" value="InterPro"/>
</dbReference>
<dbReference type="Gene3D" id="3.90.1180.10">
    <property type="entry name" value="Ribosomal protein L13"/>
    <property type="match status" value="1"/>
</dbReference>
<dbReference type="GO" id="GO:0022625">
    <property type="term" value="C:cytosolic large ribosomal subunit"/>
    <property type="evidence" value="ECO:0007669"/>
    <property type="project" value="TreeGrafter"/>
</dbReference>
<comment type="similarity">
    <text evidence="1">Belongs to the universal ribosomal protein uL13 family.</text>
</comment>
<keyword evidence="6" id="KW-1185">Reference proteome</keyword>
<proteinExistence type="inferred from homology"/>
<dbReference type="GO" id="GO:0003729">
    <property type="term" value="F:mRNA binding"/>
    <property type="evidence" value="ECO:0007669"/>
    <property type="project" value="TreeGrafter"/>
</dbReference>
<dbReference type="OrthoDB" id="1882297at2759"/>
<dbReference type="AlphaFoldDB" id="A0A8C5PGN3"/>
<dbReference type="GO" id="GO:0006412">
    <property type="term" value="P:translation"/>
    <property type="evidence" value="ECO:0007669"/>
    <property type="project" value="InterPro"/>
</dbReference>
<keyword evidence="2" id="KW-0689">Ribosomal protein</keyword>
<reference evidence="5" key="1">
    <citation type="submission" date="2025-08" db="UniProtKB">
        <authorList>
            <consortium name="Ensembl"/>
        </authorList>
    </citation>
    <scope>IDENTIFICATION</scope>
</reference>
<name>A0A8C5PGN3_9ANUR</name>
<dbReference type="PANTHER" id="PTHR11545">
    <property type="entry name" value="RIBOSOMAL PROTEIN L13"/>
    <property type="match status" value="1"/>
</dbReference>
<evidence type="ECO:0000313" key="5">
    <source>
        <dbReference type="Ensembl" id="ENSLLEP00000022040.1"/>
    </source>
</evidence>
<reference evidence="5" key="2">
    <citation type="submission" date="2025-09" db="UniProtKB">
        <authorList>
            <consortium name="Ensembl"/>
        </authorList>
    </citation>
    <scope>IDENTIFICATION</scope>
</reference>
<dbReference type="InterPro" id="IPR036899">
    <property type="entry name" value="Ribosomal_uL13_sf"/>
</dbReference>
<accession>A0A8C5PGN3</accession>
<dbReference type="InterPro" id="IPR005822">
    <property type="entry name" value="Ribosomal_uL13"/>
</dbReference>
<dbReference type="Proteomes" id="UP000694569">
    <property type="component" value="Unplaced"/>
</dbReference>
<dbReference type="Pfam" id="PF00572">
    <property type="entry name" value="Ribosomal_L13"/>
    <property type="match status" value="1"/>
</dbReference>
<evidence type="ECO:0000256" key="2">
    <source>
        <dbReference type="ARBA" id="ARBA00022980"/>
    </source>
</evidence>